<organism evidence="2 3">
    <name type="scientific">Sphingomonas baiyangensis</name>
    <dbReference type="NCBI Taxonomy" id="2572576"/>
    <lineage>
        <taxon>Bacteria</taxon>
        <taxon>Pseudomonadati</taxon>
        <taxon>Pseudomonadota</taxon>
        <taxon>Alphaproteobacteria</taxon>
        <taxon>Sphingomonadales</taxon>
        <taxon>Sphingomonadaceae</taxon>
        <taxon>Sphingomonas</taxon>
    </lineage>
</organism>
<dbReference type="EMBL" id="SWKR01000002">
    <property type="protein sequence ID" value="TKD52208.1"/>
    <property type="molecule type" value="Genomic_DNA"/>
</dbReference>
<comment type="caution">
    <text evidence="2">The sequence shown here is derived from an EMBL/GenBank/DDBJ whole genome shotgun (WGS) entry which is preliminary data.</text>
</comment>
<dbReference type="AlphaFoldDB" id="A0A4V5PWS4"/>
<dbReference type="InterPro" id="IPR018692">
    <property type="entry name" value="DUF2189"/>
</dbReference>
<sequence>MATTHSMSASALPDSAIARHGVNRISSADLRWALDEGWKDFREKRGDLLFIGLIYPAVCLFAVALAMNESLLPLLFPAIAGLSIAGPAVAAGFYELARRREEGLDSGWSHFLDPLKGRSRTPIAALTLGLAILFVAWMAAAYGVYALTYGAEGQMRAGDLFGRLFTTSAGWTMMIVGNLIGFGFAVVALVFSFVSFPMVVDKPVDAGTAIRTSLAAARTNPRETMGWGLRVVGLLALGTLPFAVGLAVVLPWLGYATWHLYTRIVQR</sequence>
<evidence type="ECO:0000313" key="3">
    <source>
        <dbReference type="Proteomes" id="UP000309138"/>
    </source>
</evidence>
<evidence type="ECO:0000313" key="2">
    <source>
        <dbReference type="EMBL" id="TKD52208.1"/>
    </source>
</evidence>
<keyword evidence="1" id="KW-1133">Transmembrane helix</keyword>
<feature type="transmembrane region" description="Helical" evidence="1">
    <location>
        <begin position="168"/>
        <end position="194"/>
    </location>
</feature>
<feature type="transmembrane region" description="Helical" evidence="1">
    <location>
        <begin position="74"/>
        <end position="94"/>
    </location>
</feature>
<reference evidence="2 3" key="1">
    <citation type="submission" date="2019-04" db="EMBL/GenBank/DDBJ databases">
        <authorList>
            <person name="Yang Y."/>
            <person name="Wei D."/>
        </authorList>
    </citation>
    <scope>NUCLEOTIDE SEQUENCE [LARGE SCALE GENOMIC DNA]</scope>
    <source>
        <strain evidence="2 3">L-1-4w-11</strain>
    </source>
</reference>
<feature type="transmembrane region" description="Helical" evidence="1">
    <location>
        <begin position="227"/>
        <end position="253"/>
    </location>
</feature>
<feature type="transmembrane region" description="Helical" evidence="1">
    <location>
        <begin position="48"/>
        <end position="68"/>
    </location>
</feature>
<protein>
    <submittedName>
        <fullName evidence="2">DUF2189 domain-containing protein</fullName>
    </submittedName>
</protein>
<proteinExistence type="predicted"/>
<keyword evidence="1" id="KW-0472">Membrane</keyword>
<evidence type="ECO:0000256" key="1">
    <source>
        <dbReference type="SAM" id="Phobius"/>
    </source>
</evidence>
<accession>A0A4V5PWS4</accession>
<name>A0A4V5PWS4_9SPHN</name>
<dbReference type="OrthoDB" id="9809543at2"/>
<feature type="transmembrane region" description="Helical" evidence="1">
    <location>
        <begin position="123"/>
        <end position="148"/>
    </location>
</feature>
<dbReference type="Proteomes" id="UP000309138">
    <property type="component" value="Unassembled WGS sequence"/>
</dbReference>
<keyword evidence="3" id="KW-1185">Reference proteome</keyword>
<keyword evidence="1" id="KW-0812">Transmembrane</keyword>
<gene>
    <name evidence="2" type="ORF">FBR43_09470</name>
</gene>
<dbReference type="Pfam" id="PF09955">
    <property type="entry name" value="DUF2189"/>
    <property type="match status" value="1"/>
</dbReference>